<dbReference type="Proteomes" id="UP000813427">
    <property type="component" value="Unassembled WGS sequence"/>
</dbReference>
<dbReference type="AlphaFoldDB" id="A0A8K0W5Y1"/>
<proteinExistence type="predicted"/>
<keyword evidence="2" id="KW-1185">Reference proteome</keyword>
<accession>A0A8K0W5Y1</accession>
<name>A0A8K0W5Y1_9HYPO</name>
<gene>
    <name evidence="1" type="ORF">BKA59DRAFT_461399</name>
</gene>
<evidence type="ECO:0000313" key="1">
    <source>
        <dbReference type="EMBL" id="KAH7231105.1"/>
    </source>
</evidence>
<evidence type="ECO:0000313" key="2">
    <source>
        <dbReference type="Proteomes" id="UP000813427"/>
    </source>
</evidence>
<evidence type="ECO:0008006" key="3">
    <source>
        <dbReference type="Google" id="ProtNLM"/>
    </source>
</evidence>
<dbReference type="EMBL" id="JAGPXF010000009">
    <property type="protein sequence ID" value="KAH7231105.1"/>
    <property type="molecule type" value="Genomic_DNA"/>
</dbReference>
<sequence length="257" mass="30386">MPLLHNDILHSITKYLKPKDLFSFILTHKGAEYAVTSNQRDEMKLWGPILKEYDKFFKEYAWVDRVTSLGLTPILIYRDEKKAYVDLWLAQNEQPWGPDGCKSLSFGQDRFSTDEERQSERRLIFNMILQSLRISEPGERDYLRKFSSFTLDLSGILSCPVGIYVWDLSWLRGRRSDGIDVVIWGKGHRKLEQMWSSVMTLELAEFENIDYLTIGGDMMREGETSWHYDFKFPPPTKGWKRCNRHDGNESQFWRYSK</sequence>
<organism evidence="1 2">
    <name type="scientific">Fusarium tricinctum</name>
    <dbReference type="NCBI Taxonomy" id="61284"/>
    <lineage>
        <taxon>Eukaryota</taxon>
        <taxon>Fungi</taxon>
        <taxon>Dikarya</taxon>
        <taxon>Ascomycota</taxon>
        <taxon>Pezizomycotina</taxon>
        <taxon>Sordariomycetes</taxon>
        <taxon>Hypocreomycetidae</taxon>
        <taxon>Hypocreales</taxon>
        <taxon>Nectriaceae</taxon>
        <taxon>Fusarium</taxon>
        <taxon>Fusarium tricinctum species complex</taxon>
    </lineage>
</organism>
<protein>
    <recommendedName>
        <fullName evidence="3">F-box domain-containing protein</fullName>
    </recommendedName>
</protein>
<comment type="caution">
    <text evidence="1">The sequence shown here is derived from an EMBL/GenBank/DDBJ whole genome shotgun (WGS) entry which is preliminary data.</text>
</comment>
<dbReference type="OrthoDB" id="10668757at2759"/>
<reference evidence="1" key="1">
    <citation type="journal article" date="2021" name="Nat. Commun.">
        <title>Genetic determinants of endophytism in the Arabidopsis root mycobiome.</title>
        <authorList>
            <person name="Mesny F."/>
            <person name="Miyauchi S."/>
            <person name="Thiergart T."/>
            <person name="Pickel B."/>
            <person name="Atanasova L."/>
            <person name="Karlsson M."/>
            <person name="Huettel B."/>
            <person name="Barry K.W."/>
            <person name="Haridas S."/>
            <person name="Chen C."/>
            <person name="Bauer D."/>
            <person name="Andreopoulos W."/>
            <person name="Pangilinan J."/>
            <person name="LaButti K."/>
            <person name="Riley R."/>
            <person name="Lipzen A."/>
            <person name="Clum A."/>
            <person name="Drula E."/>
            <person name="Henrissat B."/>
            <person name="Kohler A."/>
            <person name="Grigoriev I.V."/>
            <person name="Martin F.M."/>
            <person name="Hacquard S."/>
        </authorList>
    </citation>
    <scope>NUCLEOTIDE SEQUENCE</scope>
    <source>
        <strain evidence="1">MPI-SDFR-AT-0068</strain>
    </source>
</reference>